<dbReference type="Proteomes" id="UP000805193">
    <property type="component" value="Unassembled WGS sequence"/>
</dbReference>
<evidence type="ECO:0000313" key="2">
    <source>
        <dbReference type="Proteomes" id="UP000805193"/>
    </source>
</evidence>
<organism evidence="1 2">
    <name type="scientific">Ixodes persulcatus</name>
    <name type="common">Taiga tick</name>
    <dbReference type="NCBI Taxonomy" id="34615"/>
    <lineage>
        <taxon>Eukaryota</taxon>
        <taxon>Metazoa</taxon>
        <taxon>Ecdysozoa</taxon>
        <taxon>Arthropoda</taxon>
        <taxon>Chelicerata</taxon>
        <taxon>Arachnida</taxon>
        <taxon>Acari</taxon>
        <taxon>Parasitiformes</taxon>
        <taxon>Ixodida</taxon>
        <taxon>Ixodoidea</taxon>
        <taxon>Ixodidae</taxon>
        <taxon>Ixodinae</taxon>
        <taxon>Ixodes</taxon>
    </lineage>
</organism>
<proteinExistence type="predicted"/>
<evidence type="ECO:0000313" key="1">
    <source>
        <dbReference type="EMBL" id="KAG0430468.1"/>
    </source>
</evidence>
<gene>
    <name evidence="1" type="ORF">HPB47_022670</name>
</gene>
<sequence>MYERADVQEDRLNYENVRPFCNMTAFMKLQRDCWKASAVFSSEPGGICSLKAGSLFRRCLVRVSTATSCSGDERALKRIRNEVDSQRAKCAGVPMPNSGHTQQQRTRRFYGAFGPGCLDKGVITKAITNAVREHQNYDNCPKGLCDPSSMNGSFKIMRDMDENLHGRESVSRLLSAHRRKVKREVDPHLESHLPEGVGERLHGSRVRDSLVDDLMDQYANGASDYNFHYGRDSRKDHKQRFRDDDDAPKVRRRQSDGDEPFETDTTKDPFQEYPNAKDGDTRTGGLYVADLGRRLPADENVKVARHKKVHHRKPDNDYNYESVVRWKLLEELDSILDPRNSANVETLNKPLNTEFGREKDDDMDQWKRRLEPANVHVEAQSGERIVSSHDDTFRDTDAMRDGDMYYRKYRRQGPMAFGTGYEGRERPIIKDPIIHQPKRRFWIERQLSSNASSISSPAAPVADRYSSADIHLKPLPRVDGTVLAENTASASGDKPAIISGRVTSNETALETRNPYAERPLMSFGERIRTNEPTRATSKKDFKPSGSLIGGAESPDCVPDTLRAHTDYCRGIYTKHQKSIDEARKITSKKTMACYKLESIKGCLSAGSYFSKCLGANNNEFQDLQGSVMGQMRDLHCAASAAGRSVLVMLVTLAVVYIVRQQY</sequence>
<comment type="caution">
    <text evidence="1">The sequence shown here is derived from an EMBL/GenBank/DDBJ whole genome shotgun (WGS) entry which is preliminary data.</text>
</comment>
<accession>A0AC60Q950</accession>
<reference evidence="1 2" key="1">
    <citation type="journal article" date="2020" name="Cell">
        <title>Large-Scale Comparative Analyses of Tick Genomes Elucidate Their Genetic Diversity and Vector Capacities.</title>
        <authorList>
            <consortium name="Tick Genome and Microbiome Consortium (TIGMIC)"/>
            <person name="Jia N."/>
            <person name="Wang J."/>
            <person name="Shi W."/>
            <person name="Du L."/>
            <person name="Sun Y."/>
            <person name="Zhan W."/>
            <person name="Jiang J.F."/>
            <person name="Wang Q."/>
            <person name="Zhang B."/>
            <person name="Ji P."/>
            <person name="Bell-Sakyi L."/>
            <person name="Cui X.M."/>
            <person name="Yuan T.T."/>
            <person name="Jiang B.G."/>
            <person name="Yang W.F."/>
            <person name="Lam T.T."/>
            <person name="Chang Q.C."/>
            <person name="Ding S.J."/>
            <person name="Wang X.J."/>
            <person name="Zhu J.G."/>
            <person name="Ruan X.D."/>
            <person name="Zhao L."/>
            <person name="Wei J.T."/>
            <person name="Ye R.Z."/>
            <person name="Que T.C."/>
            <person name="Du C.H."/>
            <person name="Zhou Y.H."/>
            <person name="Cheng J.X."/>
            <person name="Dai P.F."/>
            <person name="Guo W.B."/>
            <person name="Han X.H."/>
            <person name="Huang E.J."/>
            <person name="Li L.F."/>
            <person name="Wei W."/>
            <person name="Gao Y.C."/>
            <person name="Liu J.Z."/>
            <person name="Shao H.Z."/>
            <person name="Wang X."/>
            <person name="Wang C.C."/>
            <person name="Yang T.C."/>
            <person name="Huo Q.B."/>
            <person name="Li W."/>
            <person name="Chen H.Y."/>
            <person name="Chen S.E."/>
            <person name="Zhou L.G."/>
            <person name="Ni X.B."/>
            <person name="Tian J.H."/>
            <person name="Sheng Y."/>
            <person name="Liu T."/>
            <person name="Pan Y.S."/>
            <person name="Xia L.Y."/>
            <person name="Li J."/>
            <person name="Zhao F."/>
            <person name="Cao W.C."/>
        </authorList>
    </citation>
    <scope>NUCLEOTIDE SEQUENCE [LARGE SCALE GENOMIC DNA]</scope>
    <source>
        <strain evidence="1">Iper-2018</strain>
    </source>
</reference>
<name>A0AC60Q950_IXOPE</name>
<protein>
    <submittedName>
        <fullName evidence="1">Uncharacterized protein</fullName>
    </submittedName>
</protein>
<keyword evidence="2" id="KW-1185">Reference proteome</keyword>
<dbReference type="EMBL" id="JABSTQ010009320">
    <property type="protein sequence ID" value="KAG0430468.1"/>
    <property type="molecule type" value="Genomic_DNA"/>
</dbReference>